<organism evidence="6">
    <name type="scientific">anaerobic digester metagenome</name>
    <dbReference type="NCBI Taxonomy" id="1263854"/>
    <lineage>
        <taxon>unclassified sequences</taxon>
        <taxon>metagenomes</taxon>
        <taxon>ecological metagenomes</taxon>
    </lineage>
</organism>
<accession>A0A485M495</accession>
<evidence type="ECO:0000259" key="5">
    <source>
        <dbReference type="PROSITE" id="PS51832"/>
    </source>
</evidence>
<dbReference type="PANTHER" id="PTHR44757:SF2">
    <property type="entry name" value="BIOFILM ARCHITECTURE MAINTENANCE PROTEIN MBAA"/>
    <property type="match status" value="1"/>
</dbReference>
<dbReference type="Pfam" id="PF13426">
    <property type="entry name" value="PAS_9"/>
    <property type="match status" value="1"/>
</dbReference>
<dbReference type="InterPro" id="IPR003018">
    <property type="entry name" value="GAF"/>
</dbReference>
<feature type="transmembrane region" description="Helical" evidence="1">
    <location>
        <begin position="164"/>
        <end position="183"/>
    </location>
</feature>
<reference evidence="6" key="1">
    <citation type="submission" date="2019-03" db="EMBL/GenBank/DDBJ databases">
        <authorList>
            <person name="Hao L."/>
        </authorList>
    </citation>
    <scope>NUCLEOTIDE SEQUENCE</scope>
</reference>
<dbReference type="Pfam" id="PF00990">
    <property type="entry name" value="GGDEF"/>
    <property type="match status" value="1"/>
</dbReference>
<dbReference type="InterPro" id="IPR000160">
    <property type="entry name" value="GGDEF_dom"/>
</dbReference>
<dbReference type="PROSITE" id="PS51832">
    <property type="entry name" value="HD_GYP"/>
    <property type="match status" value="1"/>
</dbReference>
<feature type="domain" description="PAC" evidence="3">
    <location>
        <begin position="567"/>
        <end position="619"/>
    </location>
</feature>
<dbReference type="InterPro" id="IPR035965">
    <property type="entry name" value="PAS-like_dom_sf"/>
</dbReference>
<evidence type="ECO:0000259" key="4">
    <source>
        <dbReference type="PROSITE" id="PS50887"/>
    </source>
</evidence>
<protein>
    <recommendedName>
        <fullName evidence="7">Diguanylate cyclase</fullName>
    </recommendedName>
</protein>
<dbReference type="InterPro" id="IPR013656">
    <property type="entry name" value="PAS_4"/>
</dbReference>
<dbReference type="Gene3D" id="3.30.70.270">
    <property type="match status" value="1"/>
</dbReference>
<evidence type="ECO:0000256" key="1">
    <source>
        <dbReference type="SAM" id="Phobius"/>
    </source>
</evidence>
<dbReference type="SUPFAM" id="SSF55073">
    <property type="entry name" value="Nucleotide cyclase"/>
    <property type="match status" value="1"/>
</dbReference>
<dbReference type="CDD" id="cd00130">
    <property type="entry name" value="PAS"/>
    <property type="match status" value="3"/>
</dbReference>
<evidence type="ECO:0008006" key="7">
    <source>
        <dbReference type="Google" id="ProtNLM"/>
    </source>
</evidence>
<dbReference type="SMART" id="SM00086">
    <property type="entry name" value="PAC"/>
    <property type="match status" value="2"/>
</dbReference>
<dbReference type="Gene3D" id="3.30.450.20">
    <property type="entry name" value="PAS domain"/>
    <property type="match status" value="3"/>
</dbReference>
<dbReference type="PROSITE" id="PS50113">
    <property type="entry name" value="PAC"/>
    <property type="match status" value="1"/>
</dbReference>
<gene>
    <name evidence="6" type="ORF">SCFA_370001</name>
</gene>
<dbReference type="InterPro" id="IPR037522">
    <property type="entry name" value="HD_GYP_dom"/>
</dbReference>
<dbReference type="SUPFAM" id="SSF55785">
    <property type="entry name" value="PYP-like sensor domain (PAS domain)"/>
    <property type="match status" value="3"/>
</dbReference>
<dbReference type="GO" id="GO:0006355">
    <property type="term" value="P:regulation of DNA-templated transcription"/>
    <property type="evidence" value="ECO:0007669"/>
    <property type="project" value="InterPro"/>
</dbReference>
<dbReference type="InterPro" id="IPR013767">
    <property type="entry name" value="PAS_fold"/>
</dbReference>
<dbReference type="SMART" id="SM00065">
    <property type="entry name" value="GAF"/>
    <property type="match status" value="1"/>
</dbReference>
<dbReference type="PROSITE" id="PS50887">
    <property type="entry name" value="GGDEF"/>
    <property type="match status" value="1"/>
</dbReference>
<keyword evidence="1" id="KW-0472">Membrane</keyword>
<dbReference type="SMART" id="SM00267">
    <property type="entry name" value="GGDEF"/>
    <property type="match status" value="1"/>
</dbReference>
<dbReference type="EMBL" id="CAADRN010000301">
    <property type="protein sequence ID" value="VFU17676.1"/>
    <property type="molecule type" value="Genomic_DNA"/>
</dbReference>
<feature type="domain" description="PAS" evidence="2">
    <location>
        <begin position="489"/>
        <end position="562"/>
    </location>
</feature>
<dbReference type="Pfam" id="PF00989">
    <property type="entry name" value="PAS"/>
    <property type="match status" value="1"/>
</dbReference>
<dbReference type="InterPro" id="IPR006675">
    <property type="entry name" value="HDIG_dom"/>
</dbReference>
<dbReference type="InterPro" id="IPR029787">
    <property type="entry name" value="Nucleotide_cyclase"/>
</dbReference>
<dbReference type="NCBIfam" id="TIGR00277">
    <property type="entry name" value="HDIG"/>
    <property type="match status" value="1"/>
</dbReference>
<feature type="domain" description="GGDEF" evidence="4">
    <location>
        <begin position="648"/>
        <end position="777"/>
    </location>
</feature>
<sequence length="957" mass="108748">MSFFEGDIIMRRAVAVFILLSVTLFCPVFAGANSPDVNLDFSTLFEEHGAIMLVIEPQSGSIVYANSAAASFYGYTREQLLSMNIYQINTLTPAETRQEMQAAEAEHRNYFLFKHRLAGGEVRTVEVFSYPVKYGETDALYSIVHDITAKTQLEEKEERMKNGIIISGGAGLALLFFFLVLLAKSNSKLKASRNEIDNYNTLQKTFIDALDRLVYLKDENLKYVFVNRAMELFYNKKGEEIIGKDDYMLSEEGFAQRIRQTDQAVLKQETLITEEVHRDGRVFKATKFPVKMLSGRFGVGAYITDVTEEYERKLEQQKVLQRQMTLADVLTRSFQNRQEKLDYVLHKALELTESKYGYITLYDQEKREFSINSWTRTVMKDCEIAGKLNVEQLDRAGLWGEVVRQGKPIIINDYGEPNPLKKGYPEGHVALKNFMSVPVVIDEKIAAVVALANKNGDYDVSDVYEMTLLMNGIWNSVERITAQEKLAYERNKYFQILISIGDGVMVVDRNGKVEMLNSVAEKLTGWSTSEASGRHYKEIFVLSHEQEGSTINDPIEDVFETGIIQELGNHAVLTSRDGTKYYLEDSAAPIKDEQNIIVGVVLVFRDITDKKKQREQIEYLSFHDSLTGLYNRRFFEEELRRLDTERNLPLSIIVGDVNGLKQTNDIFGHSFGDILLERVADVLRRVCRVDDIIARWGGDEFVLLLPKTNLKEAEQIIERIKSEFSKEQVKAIKGSISMGAGTKENVTVDILDVLDSTEERMYAAKTLERNEFRDSLIDSIVMSLHENSAREREHSLNVSILCQELGRALNLPEVELRKLKKAGYLHDIGKTVLAPKIINRSYQLSSEEFNEIKKHPVAGYRILSSFDATMNLAEAVLAHHEHWDGSGYPKGLKGEEIPLPARIIMIAGSYERMIYGSENTRAMSETAALSVIKEKAGTLFDPRLAELFVHMIQNTNK</sequence>
<dbReference type="CDD" id="cd00077">
    <property type="entry name" value="HDc"/>
    <property type="match status" value="1"/>
</dbReference>
<dbReference type="InterPro" id="IPR029016">
    <property type="entry name" value="GAF-like_dom_sf"/>
</dbReference>
<keyword evidence="1" id="KW-0812">Transmembrane</keyword>
<name>A0A485M495_9ZZZZ</name>
<dbReference type="Pfam" id="PF13487">
    <property type="entry name" value="HD_5"/>
    <property type="match status" value="1"/>
</dbReference>
<dbReference type="Gene3D" id="1.10.3210.10">
    <property type="entry name" value="Hypothetical protein af1432"/>
    <property type="match status" value="1"/>
</dbReference>
<evidence type="ECO:0000259" key="2">
    <source>
        <dbReference type="PROSITE" id="PS50112"/>
    </source>
</evidence>
<dbReference type="AlphaFoldDB" id="A0A485M495"/>
<dbReference type="SMART" id="SM00471">
    <property type="entry name" value="HDc"/>
    <property type="match status" value="1"/>
</dbReference>
<dbReference type="SUPFAM" id="SSF55781">
    <property type="entry name" value="GAF domain-like"/>
    <property type="match status" value="1"/>
</dbReference>
<keyword evidence="1" id="KW-1133">Transmembrane helix</keyword>
<evidence type="ECO:0000313" key="6">
    <source>
        <dbReference type="EMBL" id="VFU17676.1"/>
    </source>
</evidence>
<dbReference type="SMART" id="SM00091">
    <property type="entry name" value="PAS"/>
    <property type="match status" value="3"/>
</dbReference>
<dbReference type="InterPro" id="IPR003607">
    <property type="entry name" value="HD/PDEase_dom"/>
</dbReference>
<dbReference type="PROSITE" id="PS50112">
    <property type="entry name" value="PAS"/>
    <property type="match status" value="2"/>
</dbReference>
<proteinExistence type="predicted"/>
<dbReference type="NCBIfam" id="TIGR00254">
    <property type="entry name" value="GGDEF"/>
    <property type="match status" value="1"/>
</dbReference>
<dbReference type="Pfam" id="PF08448">
    <property type="entry name" value="PAS_4"/>
    <property type="match status" value="1"/>
</dbReference>
<dbReference type="SUPFAM" id="SSF109604">
    <property type="entry name" value="HD-domain/PDEase-like"/>
    <property type="match status" value="1"/>
</dbReference>
<feature type="domain" description="HD-GYP" evidence="5">
    <location>
        <begin position="769"/>
        <end position="957"/>
    </location>
</feature>
<dbReference type="InterPro" id="IPR000700">
    <property type="entry name" value="PAS-assoc_C"/>
</dbReference>
<dbReference type="InterPro" id="IPR043128">
    <property type="entry name" value="Rev_trsase/Diguanyl_cyclase"/>
</dbReference>
<dbReference type="CDD" id="cd01949">
    <property type="entry name" value="GGDEF"/>
    <property type="match status" value="1"/>
</dbReference>
<dbReference type="InterPro" id="IPR052155">
    <property type="entry name" value="Biofilm_reg_signaling"/>
</dbReference>
<dbReference type="Pfam" id="PF13185">
    <property type="entry name" value="GAF_2"/>
    <property type="match status" value="1"/>
</dbReference>
<dbReference type="Gene3D" id="3.30.450.40">
    <property type="match status" value="1"/>
</dbReference>
<feature type="domain" description="PAS" evidence="2">
    <location>
        <begin position="59"/>
        <end position="101"/>
    </location>
</feature>
<dbReference type="InterPro" id="IPR001610">
    <property type="entry name" value="PAC"/>
</dbReference>
<dbReference type="NCBIfam" id="TIGR00229">
    <property type="entry name" value="sensory_box"/>
    <property type="match status" value="2"/>
</dbReference>
<dbReference type="PANTHER" id="PTHR44757">
    <property type="entry name" value="DIGUANYLATE CYCLASE DGCP"/>
    <property type="match status" value="1"/>
</dbReference>
<dbReference type="InterPro" id="IPR000014">
    <property type="entry name" value="PAS"/>
</dbReference>
<evidence type="ECO:0000259" key="3">
    <source>
        <dbReference type="PROSITE" id="PS50113"/>
    </source>
</evidence>